<dbReference type="AlphaFoldDB" id="B9SU19"/>
<dbReference type="Proteomes" id="UP000008311">
    <property type="component" value="Unassembled WGS sequence"/>
</dbReference>
<name>B9SU19_RICCO</name>
<accession>B9SU19</accession>
<gene>
    <name evidence="1" type="ORF">RCOM_0455400</name>
</gene>
<keyword evidence="2" id="KW-1185">Reference proteome</keyword>
<reference evidence="2" key="1">
    <citation type="journal article" date="2010" name="Nat. Biotechnol.">
        <title>Draft genome sequence of the oilseed species Ricinus communis.</title>
        <authorList>
            <person name="Chan A.P."/>
            <person name="Crabtree J."/>
            <person name="Zhao Q."/>
            <person name="Lorenzi H."/>
            <person name="Orvis J."/>
            <person name="Puiu D."/>
            <person name="Melake-Berhan A."/>
            <person name="Jones K.M."/>
            <person name="Redman J."/>
            <person name="Chen G."/>
            <person name="Cahoon E.B."/>
            <person name="Gedil M."/>
            <person name="Stanke M."/>
            <person name="Haas B.J."/>
            <person name="Wortman J.R."/>
            <person name="Fraser-Liggett C.M."/>
            <person name="Ravel J."/>
            <person name="Rabinowicz P.D."/>
        </authorList>
    </citation>
    <scope>NUCLEOTIDE SEQUENCE [LARGE SCALE GENOMIC DNA]</scope>
    <source>
        <strain evidence="2">cv. Hale</strain>
    </source>
</reference>
<dbReference type="EMBL" id="EQ974138">
    <property type="protein sequence ID" value="EEF32898.1"/>
    <property type="molecule type" value="Genomic_DNA"/>
</dbReference>
<sequence>MKPSFNFAPRAILTASGVMTSKGSMSSTWLLLPSMKPSFNFAPRAISTASGIVTSKASMGIIWLLLLLMKPSFNFVPRAILTTSGVVTSDLHYLYSCIPLPHHLPFLQLVYCLKNNTISLTILDLPL</sequence>
<dbReference type="InParanoid" id="B9SU19"/>
<evidence type="ECO:0000313" key="1">
    <source>
        <dbReference type="EMBL" id="EEF32898.1"/>
    </source>
</evidence>
<evidence type="ECO:0000313" key="2">
    <source>
        <dbReference type="Proteomes" id="UP000008311"/>
    </source>
</evidence>
<proteinExistence type="predicted"/>
<organism evidence="1 2">
    <name type="scientific">Ricinus communis</name>
    <name type="common">Castor bean</name>
    <dbReference type="NCBI Taxonomy" id="3988"/>
    <lineage>
        <taxon>Eukaryota</taxon>
        <taxon>Viridiplantae</taxon>
        <taxon>Streptophyta</taxon>
        <taxon>Embryophyta</taxon>
        <taxon>Tracheophyta</taxon>
        <taxon>Spermatophyta</taxon>
        <taxon>Magnoliopsida</taxon>
        <taxon>eudicotyledons</taxon>
        <taxon>Gunneridae</taxon>
        <taxon>Pentapetalae</taxon>
        <taxon>rosids</taxon>
        <taxon>fabids</taxon>
        <taxon>Malpighiales</taxon>
        <taxon>Euphorbiaceae</taxon>
        <taxon>Acalyphoideae</taxon>
        <taxon>Acalypheae</taxon>
        <taxon>Ricinus</taxon>
    </lineage>
</organism>
<protein>
    <submittedName>
        <fullName evidence="1">Uncharacterized protein</fullName>
    </submittedName>
</protein>